<sequence length="112" mass="13543">MAVEFHLSDLQVHQDDYYRLEFTVKDDGVMFWDAIRSLTIEVRDLEGRPTPNKRVLAWRPTEESHRLVFQQIWFNDVEVYERYRFVVTITFSHGYKIEHESNALEVIPEFSY</sequence>
<comment type="caution">
    <text evidence="1">The sequence shown here is derived from an EMBL/GenBank/DDBJ whole genome shotgun (WGS) entry which is preliminary data.</text>
</comment>
<proteinExistence type="predicted"/>
<reference evidence="1 2" key="1">
    <citation type="submission" date="2019-12" db="EMBL/GenBank/DDBJ databases">
        <title>Draft genome sequence of the ascomycete Xylaria multiplex DSM 110363.</title>
        <authorList>
            <person name="Buettner E."/>
            <person name="Kellner H."/>
        </authorList>
    </citation>
    <scope>NUCLEOTIDE SEQUENCE [LARGE SCALE GENOMIC DNA]</scope>
    <source>
        <strain evidence="1 2">DSM 110363</strain>
    </source>
</reference>
<dbReference type="EMBL" id="WUBL01000031">
    <property type="protein sequence ID" value="KAF2969783.1"/>
    <property type="molecule type" value="Genomic_DNA"/>
</dbReference>
<protein>
    <submittedName>
        <fullName evidence="1">Uncharacterized protein</fullName>
    </submittedName>
</protein>
<dbReference type="AlphaFoldDB" id="A0A7C8ITU7"/>
<dbReference type="OrthoDB" id="10371522at2759"/>
<dbReference type="Proteomes" id="UP000481858">
    <property type="component" value="Unassembled WGS sequence"/>
</dbReference>
<gene>
    <name evidence="1" type="ORF">GQX73_g3790</name>
</gene>
<evidence type="ECO:0000313" key="1">
    <source>
        <dbReference type="EMBL" id="KAF2969783.1"/>
    </source>
</evidence>
<keyword evidence="2" id="KW-1185">Reference proteome</keyword>
<dbReference type="InParanoid" id="A0A7C8ITU7"/>
<organism evidence="1 2">
    <name type="scientific">Xylaria multiplex</name>
    <dbReference type="NCBI Taxonomy" id="323545"/>
    <lineage>
        <taxon>Eukaryota</taxon>
        <taxon>Fungi</taxon>
        <taxon>Dikarya</taxon>
        <taxon>Ascomycota</taxon>
        <taxon>Pezizomycotina</taxon>
        <taxon>Sordariomycetes</taxon>
        <taxon>Xylariomycetidae</taxon>
        <taxon>Xylariales</taxon>
        <taxon>Xylariaceae</taxon>
        <taxon>Xylaria</taxon>
    </lineage>
</organism>
<name>A0A7C8ITU7_9PEZI</name>
<accession>A0A7C8ITU7</accession>
<evidence type="ECO:0000313" key="2">
    <source>
        <dbReference type="Proteomes" id="UP000481858"/>
    </source>
</evidence>